<evidence type="ECO:0000313" key="3">
    <source>
        <dbReference type="Proteomes" id="UP000016932"/>
    </source>
</evidence>
<keyword evidence="3" id="KW-1185">Reference proteome</keyword>
<name>M3AW19_PSEFD</name>
<feature type="compositionally biased region" description="Polar residues" evidence="1">
    <location>
        <begin position="28"/>
        <end position="52"/>
    </location>
</feature>
<feature type="region of interest" description="Disordered" evidence="1">
    <location>
        <begin position="191"/>
        <end position="220"/>
    </location>
</feature>
<dbReference type="GeneID" id="19342838"/>
<dbReference type="eggNOG" id="ENOG502S728">
    <property type="taxonomic scope" value="Eukaryota"/>
</dbReference>
<dbReference type="VEuPathDB" id="FungiDB:MYCFIDRAFT_89993"/>
<reference evidence="2 3" key="1">
    <citation type="journal article" date="2012" name="PLoS Pathog.">
        <title>Diverse lifestyles and strategies of plant pathogenesis encoded in the genomes of eighteen Dothideomycetes fungi.</title>
        <authorList>
            <person name="Ohm R.A."/>
            <person name="Feau N."/>
            <person name="Henrissat B."/>
            <person name="Schoch C.L."/>
            <person name="Horwitz B.A."/>
            <person name="Barry K.W."/>
            <person name="Condon B.J."/>
            <person name="Copeland A.C."/>
            <person name="Dhillon B."/>
            <person name="Glaser F."/>
            <person name="Hesse C.N."/>
            <person name="Kosti I."/>
            <person name="LaButti K."/>
            <person name="Lindquist E.A."/>
            <person name="Lucas S."/>
            <person name="Salamov A.A."/>
            <person name="Bradshaw R.E."/>
            <person name="Ciuffetti L."/>
            <person name="Hamelin R.C."/>
            <person name="Kema G.H.J."/>
            <person name="Lawrence C."/>
            <person name="Scott J.A."/>
            <person name="Spatafora J.W."/>
            <person name="Turgeon B.G."/>
            <person name="de Wit P.J.G.M."/>
            <person name="Zhong S."/>
            <person name="Goodwin S.B."/>
            <person name="Grigoriev I.V."/>
        </authorList>
    </citation>
    <scope>NUCLEOTIDE SEQUENCE [LARGE SCALE GENOMIC DNA]</scope>
    <source>
        <strain evidence="2 3">CIRAD86</strain>
    </source>
</reference>
<dbReference type="OrthoDB" id="2351940at2759"/>
<evidence type="ECO:0000256" key="1">
    <source>
        <dbReference type="SAM" id="MobiDB-lite"/>
    </source>
</evidence>
<feature type="region of interest" description="Disordered" evidence="1">
    <location>
        <begin position="26"/>
        <end position="120"/>
    </location>
</feature>
<proteinExistence type="predicted"/>
<accession>M3AW19</accession>
<dbReference type="AlphaFoldDB" id="M3AW19"/>
<gene>
    <name evidence="2" type="ORF">MYCFIDRAFT_89993</name>
</gene>
<feature type="compositionally biased region" description="Basic residues" evidence="1">
    <location>
        <begin position="76"/>
        <end position="90"/>
    </location>
</feature>
<dbReference type="RefSeq" id="XP_007927259.1">
    <property type="nucleotide sequence ID" value="XM_007929068.1"/>
</dbReference>
<feature type="compositionally biased region" description="Basic and acidic residues" evidence="1">
    <location>
        <begin position="95"/>
        <end position="106"/>
    </location>
</feature>
<dbReference type="HOGENOM" id="CLU_960185_0_0_1"/>
<dbReference type="EMBL" id="KB446559">
    <property type="protein sequence ID" value="EME81662.1"/>
    <property type="molecule type" value="Genomic_DNA"/>
</dbReference>
<evidence type="ECO:0000313" key="2">
    <source>
        <dbReference type="EMBL" id="EME81662.1"/>
    </source>
</evidence>
<dbReference type="KEGG" id="pfj:MYCFIDRAFT_89993"/>
<dbReference type="Proteomes" id="UP000016932">
    <property type="component" value="Unassembled WGS sequence"/>
</dbReference>
<dbReference type="STRING" id="383855.M3AW19"/>
<sequence length="290" mass="33137">MPDSRPFSMRVCCLFIVPIAPHIAKKQQMGSYDQPPATSESSTPRTRGSRLSSALRATEDMAASDLEQMGAPRQRQTARRRVTLQRRRQRSPGSDARDTGSDDSIRRRAKRRRLDFEAPMPPRLPIKYGYYGQVEPVFPDEGVPVTLLSDEEPGPEETSSPDVIDFRLQRLRSMRRRVEMESWDRDRERWTEPGNGYGPEAGYGPAYYQPPEERPDGTEYYDDGLNDPNVTRAKFHIQRGKYKVAIKFDPPVSGRFILLKLWANRDNVDVQSVIAKGFGGSRFFPAVELR</sequence>
<protein>
    <submittedName>
        <fullName evidence="2">Uncharacterized protein</fullName>
    </submittedName>
</protein>
<organism evidence="2 3">
    <name type="scientific">Pseudocercospora fijiensis (strain CIRAD86)</name>
    <name type="common">Black leaf streak disease fungus</name>
    <name type="synonym">Mycosphaerella fijiensis</name>
    <dbReference type="NCBI Taxonomy" id="383855"/>
    <lineage>
        <taxon>Eukaryota</taxon>
        <taxon>Fungi</taxon>
        <taxon>Dikarya</taxon>
        <taxon>Ascomycota</taxon>
        <taxon>Pezizomycotina</taxon>
        <taxon>Dothideomycetes</taxon>
        <taxon>Dothideomycetidae</taxon>
        <taxon>Mycosphaerellales</taxon>
        <taxon>Mycosphaerellaceae</taxon>
        <taxon>Pseudocercospora</taxon>
    </lineage>
</organism>